<reference evidence="1" key="2">
    <citation type="submission" date="2022-01" db="EMBL/GenBank/DDBJ databases">
        <authorList>
            <person name="Yamashiro T."/>
            <person name="Shiraishi A."/>
            <person name="Satake H."/>
            <person name="Nakayama K."/>
        </authorList>
    </citation>
    <scope>NUCLEOTIDE SEQUENCE</scope>
</reference>
<dbReference type="PANTHER" id="PTHR33116">
    <property type="entry name" value="REVERSE TRANSCRIPTASE ZINC-BINDING DOMAIN-CONTAINING PROTEIN-RELATED-RELATED"/>
    <property type="match status" value="1"/>
</dbReference>
<gene>
    <name evidence="1" type="ORF">Tco_0729038</name>
</gene>
<accession>A0ABQ4YNP0</accession>
<keyword evidence="2" id="KW-1185">Reference proteome</keyword>
<dbReference type="EMBL" id="BQNB010010577">
    <property type="protein sequence ID" value="GJS79157.1"/>
    <property type="molecule type" value="Genomic_DNA"/>
</dbReference>
<organism evidence="1 2">
    <name type="scientific">Tanacetum coccineum</name>
    <dbReference type="NCBI Taxonomy" id="301880"/>
    <lineage>
        <taxon>Eukaryota</taxon>
        <taxon>Viridiplantae</taxon>
        <taxon>Streptophyta</taxon>
        <taxon>Embryophyta</taxon>
        <taxon>Tracheophyta</taxon>
        <taxon>Spermatophyta</taxon>
        <taxon>Magnoliopsida</taxon>
        <taxon>eudicotyledons</taxon>
        <taxon>Gunneridae</taxon>
        <taxon>Pentapetalae</taxon>
        <taxon>asterids</taxon>
        <taxon>campanulids</taxon>
        <taxon>Asterales</taxon>
        <taxon>Asteraceae</taxon>
        <taxon>Asteroideae</taxon>
        <taxon>Anthemideae</taxon>
        <taxon>Anthemidinae</taxon>
        <taxon>Tanacetum</taxon>
    </lineage>
</organism>
<sequence length="224" mass="26673">MWFDNWSAIGPLCNIITYRDLYDARLNASVSVRDLVLNNRWNWPENWNEMSPQITSMANPQVDDNAFDKIMWKSIDGRTYGVFYQTSYYDMSRSMLKWMEESYLDEESHNHLFFDYDFSQNIWNDICKMIKMNNSHKDWECTIDDFATKPNANSIWSVVRRLSIAATVYLIWKERNHRIFKDELRTSAMVFNSIVDTIRLKLKSLKVKDTVAVKDVERMADILD</sequence>
<evidence type="ECO:0000313" key="2">
    <source>
        <dbReference type="Proteomes" id="UP001151760"/>
    </source>
</evidence>
<comment type="caution">
    <text evidence="1">The sequence shown here is derived from an EMBL/GenBank/DDBJ whole genome shotgun (WGS) entry which is preliminary data.</text>
</comment>
<name>A0ABQ4YNP0_9ASTR</name>
<dbReference type="PANTHER" id="PTHR33116:SF76">
    <property type="entry name" value="DUF4283 DOMAIN-CONTAINING PROTEIN"/>
    <property type="match status" value="1"/>
</dbReference>
<dbReference type="Proteomes" id="UP001151760">
    <property type="component" value="Unassembled WGS sequence"/>
</dbReference>
<proteinExistence type="predicted"/>
<evidence type="ECO:0008006" key="3">
    <source>
        <dbReference type="Google" id="ProtNLM"/>
    </source>
</evidence>
<protein>
    <recommendedName>
        <fullName evidence="3">Reverse transcriptase zinc-binding domain-containing protein</fullName>
    </recommendedName>
</protein>
<evidence type="ECO:0000313" key="1">
    <source>
        <dbReference type="EMBL" id="GJS79157.1"/>
    </source>
</evidence>
<reference evidence="1" key="1">
    <citation type="journal article" date="2022" name="Int. J. Mol. Sci.">
        <title>Draft Genome of Tanacetum Coccineum: Genomic Comparison of Closely Related Tanacetum-Family Plants.</title>
        <authorList>
            <person name="Yamashiro T."/>
            <person name="Shiraishi A."/>
            <person name="Nakayama K."/>
            <person name="Satake H."/>
        </authorList>
    </citation>
    <scope>NUCLEOTIDE SEQUENCE</scope>
</reference>